<reference evidence="1" key="1">
    <citation type="submission" date="2005-10" db="EMBL/GenBank/DDBJ databases">
        <authorList>
            <person name="Loftus B.J."/>
            <person name="Nene V.M."/>
            <person name="Hannick L.I."/>
            <person name="Bidwell S."/>
            <person name="Haas B."/>
            <person name="Amedeo P."/>
            <person name="Orvis J."/>
            <person name="Wortman J.R."/>
            <person name="White O.R."/>
            <person name="Salzberg S."/>
            <person name="Shumway M."/>
            <person name="Koo H."/>
            <person name="Zhao Y."/>
            <person name="Holmes M."/>
            <person name="Miller J."/>
            <person name="Schatz M."/>
            <person name="Pop M."/>
            <person name="Pai G."/>
            <person name="Utterback T."/>
            <person name="Rogers Y.-H."/>
            <person name="Kravitz S."/>
            <person name="Fraser C.M."/>
        </authorList>
    </citation>
    <scope>NUCLEOTIDE SEQUENCE</scope>
    <source>
        <strain evidence="1">Liverpool</strain>
    </source>
</reference>
<evidence type="ECO:0000313" key="2">
    <source>
        <dbReference type="Proteomes" id="UP000682892"/>
    </source>
</evidence>
<dbReference type="HOGENOM" id="CLU_1505002_0_0_1"/>
<proteinExistence type="predicted"/>
<dbReference type="AlphaFoldDB" id="A0A1S4FE47"/>
<evidence type="ECO:0000313" key="1">
    <source>
        <dbReference type="EMBL" id="EAT41742.1"/>
    </source>
</evidence>
<protein>
    <submittedName>
        <fullName evidence="1">AAEL006639-PA</fullName>
    </submittedName>
</protein>
<accession>A0A1S4FE47</accession>
<dbReference type="OrthoDB" id="8054762at2759"/>
<gene>
    <name evidence="1" type="ORF">AaeL_AAEL006639</name>
</gene>
<reference evidence="1" key="2">
    <citation type="journal article" date="2007" name="Science">
        <title>Genome sequence of Aedes aegypti, a major arbovirus vector.</title>
        <authorList>
            <person name="Nene V."/>
            <person name="Wortman J.R."/>
            <person name="Lawson D."/>
            <person name="Haas B."/>
            <person name="Kodira C."/>
            <person name="Tu Z.J."/>
            <person name="Loftus B."/>
            <person name="Xi Z."/>
            <person name="Megy K."/>
            <person name="Grabherr M."/>
            <person name="Ren Q."/>
            <person name="Zdobnov E.M."/>
            <person name="Lobo N.F."/>
            <person name="Campbell K.S."/>
            <person name="Brown S.E."/>
            <person name="Bonaldo M.F."/>
            <person name="Zhu J."/>
            <person name="Sinkins S.P."/>
            <person name="Hogenkamp D.G."/>
            <person name="Amedeo P."/>
            <person name="Arensburger P."/>
            <person name="Atkinson P.W."/>
            <person name="Bidwell S."/>
            <person name="Biedler J."/>
            <person name="Birney E."/>
            <person name="Bruggner R.V."/>
            <person name="Costas J."/>
            <person name="Coy M.R."/>
            <person name="Crabtree J."/>
            <person name="Crawford M."/>
            <person name="Debruyn B."/>
            <person name="Decaprio D."/>
            <person name="Eiglmeier K."/>
            <person name="Eisenstadt E."/>
            <person name="El-Dorry H."/>
            <person name="Gelbart W.M."/>
            <person name="Gomes S.L."/>
            <person name="Hammond M."/>
            <person name="Hannick L.I."/>
            <person name="Hogan J.R."/>
            <person name="Holmes M.H."/>
            <person name="Jaffe D."/>
            <person name="Johnston J.S."/>
            <person name="Kennedy R.C."/>
            <person name="Koo H."/>
            <person name="Kravitz S."/>
            <person name="Kriventseva E.V."/>
            <person name="Kulp D."/>
            <person name="Labutti K."/>
            <person name="Lee E."/>
            <person name="Li S."/>
            <person name="Lovin D.D."/>
            <person name="Mao C."/>
            <person name="Mauceli E."/>
            <person name="Menck C.F."/>
            <person name="Miller J.R."/>
            <person name="Montgomery P."/>
            <person name="Mori A."/>
            <person name="Nascimento A.L."/>
            <person name="Naveira H.F."/>
            <person name="Nusbaum C."/>
            <person name="O'leary S."/>
            <person name="Orvis J."/>
            <person name="Pertea M."/>
            <person name="Quesneville H."/>
            <person name="Reidenbach K.R."/>
            <person name="Rogers Y.H."/>
            <person name="Roth C.W."/>
            <person name="Schneider J.R."/>
            <person name="Schatz M."/>
            <person name="Shumway M."/>
            <person name="Stanke M."/>
            <person name="Stinson E.O."/>
            <person name="Tubio J.M."/>
            <person name="Vanzee J.P."/>
            <person name="Verjovski-Almeida S."/>
            <person name="Werner D."/>
            <person name="White O."/>
            <person name="Wyder S."/>
            <person name="Zeng Q."/>
            <person name="Zhao Q."/>
            <person name="Zhao Y."/>
            <person name="Hill C.A."/>
            <person name="Raikhel A.S."/>
            <person name="Soares M.B."/>
            <person name="Knudson D.L."/>
            <person name="Lee N.H."/>
            <person name="Galagan J."/>
            <person name="Salzberg S.L."/>
            <person name="Paulsen I.T."/>
            <person name="Dimopoulos G."/>
            <person name="Collins F.H."/>
            <person name="Birren B."/>
            <person name="Fraser-Liggett C.M."/>
            <person name="Severson D.W."/>
        </authorList>
    </citation>
    <scope>NUCLEOTIDE SEQUENCE [LARGE SCALE GENOMIC DNA]</scope>
    <source>
        <strain evidence="1">Liverpool</strain>
    </source>
</reference>
<organism evidence="1 2">
    <name type="scientific">Aedes aegypti</name>
    <name type="common">Yellowfever mosquito</name>
    <name type="synonym">Culex aegypti</name>
    <dbReference type="NCBI Taxonomy" id="7159"/>
    <lineage>
        <taxon>Eukaryota</taxon>
        <taxon>Metazoa</taxon>
        <taxon>Ecdysozoa</taxon>
        <taxon>Arthropoda</taxon>
        <taxon>Hexapoda</taxon>
        <taxon>Insecta</taxon>
        <taxon>Pterygota</taxon>
        <taxon>Neoptera</taxon>
        <taxon>Endopterygota</taxon>
        <taxon>Diptera</taxon>
        <taxon>Nematocera</taxon>
        <taxon>Culicoidea</taxon>
        <taxon>Culicidae</taxon>
        <taxon>Culicinae</taxon>
        <taxon>Aedini</taxon>
        <taxon>Aedes</taxon>
        <taxon>Stegomyia</taxon>
    </lineage>
</organism>
<dbReference type="OMA" id="IHYGKCA"/>
<sequence>MEQVTNTALEQIPSFCEHFEPLLVEEIALARYPTSVHHGKCAIIGYLPERSNCLESLMVPSLPKDVQLPDGTCSVRLCFDNYRGSMPRNCTVRAYGTILLRGPSDSPYNSSRDLIGRLYDLKQDAEQRKLSTVKLDRILREERETMRNNFQPFLEVQGCERVSQARELIGCNLRLKRINRRIAPLIRDIESGI</sequence>
<dbReference type="Proteomes" id="UP000682892">
    <property type="component" value="Chromosome 3"/>
</dbReference>
<reference evidence="1" key="3">
    <citation type="submission" date="2012-09" db="EMBL/GenBank/DDBJ databases">
        <authorList>
            <consortium name="VectorBase"/>
        </authorList>
    </citation>
    <scope>NUCLEOTIDE SEQUENCE</scope>
    <source>
        <strain evidence="1">Liverpool</strain>
    </source>
</reference>
<dbReference type="KEGG" id="aag:5568221"/>
<name>A0A1S4FE47_AEDAE</name>
<dbReference type="EMBL" id="CH477400">
    <property type="protein sequence ID" value="EAT41742.1"/>
    <property type="molecule type" value="Genomic_DNA"/>
</dbReference>